<evidence type="ECO:0000256" key="3">
    <source>
        <dbReference type="ARBA" id="ARBA00022679"/>
    </source>
</evidence>
<dbReference type="Gene3D" id="3.30.200.20">
    <property type="entry name" value="Phosphorylase Kinase, domain 1"/>
    <property type="match status" value="1"/>
</dbReference>
<dbReference type="PANTHER" id="PTHR43289:SF6">
    <property type="entry name" value="SERINE_THREONINE-PROTEIN KINASE NEKL-3"/>
    <property type="match status" value="1"/>
</dbReference>
<evidence type="ECO:0000256" key="6">
    <source>
        <dbReference type="ARBA" id="ARBA00022840"/>
    </source>
</evidence>
<dbReference type="CDD" id="cd14014">
    <property type="entry name" value="STKc_PknB_like"/>
    <property type="match status" value="1"/>
</dbReference>
<evidence type="ECO:0000256" key="1">
    <source>
        <dbReference type="ARBA" id="ARBA00012513"/>
    </source>
</evidence>
<dbReference type="GO" id="GO:0005524">
    <property type="term" value="F:ATP binding"/>
    <property type="evidence" value="ECO:0007669"/>
    <property type="project" value="UniProtKB-UniRule"/>
</dbReference>
<dbReference type="PROSITE" id="PS00108">
    <property type="entry name" value="PROTEIN_KINASE_ST"/>
    <property type="match status" value="1"/>
</dbReference>
<protein>
    <recommendedName>
        <fullName evidence="1">non-specific serine/threonine protein kinase</fullName>
        <ecNumber evidence="1">2.7.11.1</ecNumber>
    </recommendedName>
</protein>
<keyword evidence="9" id="KW-0472">Membrane</keyword>
<keyword evidence="2" id="KW-0723">Serine/threonine-protein kinase</keyword>
<dbReference type="InterPro" id="IPR008271">
    <property type="entry name" value="Ser/Thr_kinase_AS"/>
</dbReference>
<evidence type="ECO:0000256" key="9">
    <source>
        <dbReference type="SAM" id="Phobius"/>
    </source>
</evidence>
<dbReference type="InterPro" id="IPR000719">
    <property type="entry name" value="Prot_kinase_dom"/>
</dbReference>
<gene>
    <name evidence="11" type="ORF">JD82_01299</name>
</gene>
<evidence type="ECO:0000256" key="7">
    <source>
        <dbReference type="PROSITE-ProRule" id="PRU10141"/>
    </source>
</evidence>
<keyword evidence="9" id="KW-1133">Transmembrane helix</keyword>
<feature type="region of interest" description="Disordered" evidence="8">
    <location>
        <begin position="308"/>
        <end position="339"/>
    </location>
</feature>
<reference evidence="11 12" key="1">
    <citation type="submission" date="2019-07" db="EMBL/GenBank/DDBJ databases">
        <title>R&amp;d 2014.</title>
        <authorList>
            <person name="Klenk H.-P."/>
        </authorList>
    </citation>
    <scope>NUCLEOTIDE SEQUENCE [LARGE SCALE GENOMIC DNA]</scope>
    <source>
        <strain evidence="11 12">DSM 43194</strain>
    </source>
</reference>
<comment type="caution">
    <text evidence="11">The sequence shown here is derived from an EMBL/GenBank/DDBJ whole genome shotgun (WGS) entry which is preliminary data.</text>
</comment>
<evidence type="ECO:0000256" key="2">
    <source>
        <dbReference type="ARBA" id="ARBA00022527"/>
    </source>
</evidence>
<keyword evidence="9" id="KW-0812">Transmembrane</keyword>
<organism evidence="11 12">
    <name type="scientific">Prauserella rugosa</name>
    <dbReference type="NCBI Taxonomy" id="43354"/>
    <lineage>
        <taxon>Bacteria</taxon>
        <taxon>Bacillati</taxon>
        <taxon>Actinomycetota</taxon>
        <taxon>Actinomycetes</taxon>
        <taxon>Pseudonocardiales</taxon>
        <taxon>Pseudonocardiaceae</taxon>
        <taxon>Prauserella</taxon>
    </lineage>
</organism>
<keyword evidence="12" id="KW-1185">Reference proteome</keyword>
<sequence>MSEDEGRLIAERYRLQSRIGTGAMGVVWRAVDERLDRTVAVKQLLLPPGLNEREAETARQRAFREGRMAARLQHPHAITVYNVAEDAGQPVLVMEYLPSRSLSDLLGDGRLLSPPEAARIGAQAASALAAAHAAGVVHRDVKPGNILIADDGTAKITDFGISRAAGDVTLTSTGLFAGTPAYLSPEAARGMDPGPAADVFSLGATLYALVEGTPPFGTLDNEIALLHKVATGAVDPPRQAGPLAGALQAMLHQDPAQRPTMPQVADGLGSVASGAAPQFDPPTVPAVAPVPPPARPSRPDATAIAPTAAAGAAGAQPTGTRVGLPAVGSTGGDGADGDGRRRRVVIAALAVVGAVLAGMLVAEVLVRTTSSSGAEAAPPSTTAPSSAAPSSSAPPTSTTPPKPSRAEMQAAVARYYALVPGDTSAAWQSLGPSLQAQGRDAYEAFWDGIERVNITGGPRAQDDETVQVELLFVPKDGERTREVHQLTMTTSQAGDPLIDADTVVASRPVGGNQGEKKDEDKKDEKKGDEKKDEKKKDSGDDKKDNDNEDDEDEDD</sequence>
<keyword evidence="4 7" id="KW-0547">Nucleotide-binding</keyword>
<feature type="region of interest" description="Disordered" evidence="8">
    <location>
        <begin position="489"/>
        <end position="555"/>
    </location>
</feature>
<accession>A0A660C7L0</accession>
<feature type="region of interest" description="Disordered" evidence="8">
    <location>
        <begin position="371"/>
        <end position="407"/>
    </location>
</feature>
<dbReference type="InterPro" id="IPR011009">
    <property type="entry name" value="Kinase-like_dom_sf"/>
</dbReference>
<keyword evidence="5" id="KW-0418">Kinase</keyword>
<feature type="binding site" evidence="7">
    <location>
        <position position="42"/>
    </location>
    <ligand>
        <name>ATP</name>
        <dbReference type="ChEBI" id="CHEBI:30616"/>
    </ligand>
</feature>
<dbReference type="SUPFAM" id="SSF56112">
    <property type="entry name" value="Protein kinase-like (PK-like)"/>
    <property type="match status" value="1"/>
</dbReference>
<dbReference type="SMART" id="SM00220">
    <property type="entry name" value="S_TKc"/>
    <property type="match status" value="1"/>
</dbReference>
<dbReference type="PROSITE" id="PS50011">
    <property type="entry name" value="PROTEIN_KINASE_DOM"/>
    <property type="match status" value="1"/>
</dbReference>
<dbReference type="RefSeq" id="WP_084705624.1">
    <property type="nucleotide sequence ID" value="NZ_JOIJ01000002.1"/>
</dbReference>
<dbReference type="Gene3D" id="1.10.510.10">
    <property type="entry name" value="Transferase(Phosphotransferase) domain 1"/>
    <property type="match status" value="1"/>
</dbReference>
<dbReference type="OrthoDB" id="9762169at2"/>
<dbReference type="Pfam" id="PF00069">
    <property type="entry name" value="Pkinase"/>
    <property type="match status" value="1"/>
</dbReference>
<dbReference type="PROSITE" id="PS00107">
    <property type="entry name" value="PROTEIN_KINASE_ATP"/>
    <property type="match status" value="1"/>
</dbReference>
<dbReference type="InterPro" id="IPR017441">
    <property type="entry name" value="Protein_kinase_ATP_BS"/>
</dbReference>
<name>A0A660C7L0_9PSEU</name>
<feature type="compositionally biased region" description="Acidic residues" evidence="8">
    <location>
        <begin position="546"/>
        <end position="555"/>
    </location>
</feature>
<feature type="compositionally biased region" description="Low complexity" evidence="8">
    <location>
        <begin position="371"/>
        <end position="396"/>
    </location>
</feature>
<feature type="domain" description="Protein kinase" evidence="10">
    <location>
        <begin position="13"/>
        <end position="279"/>
    </location>
</feature>
<evidence type="ECO:0000259" key="10">
    <source>
        <dbReference type="PROSITE" id="PS50011"/>
    </source>
</evidence>
<feature type="compositionally biased region" description="Low complexity" evidence="8">
    <location>
        <begin position="308"/>
        <end position="320"/>
    </location>
</feature>
<dbReference type="Proteomes" id="UP000317303">
    <property type="component" value="Unassembled WGS sequence"/>
</dbReference>
<keyword evidence="3" id="KW-0808">Transferase</keyword>
<dbReference type="EMBL" id="VLJV01000001">
    <property type="protein sequence ID" value="TWH19472.1"/>
    <property type="molecule type" value="Genomic_DNA"/>
</dbReference>
<dbReference type="GO" id="GO:0004674">
    <property type="term" value="F:protein serine/threonine kinase activity"/>
    <property type="evidence" value="ECO:0007669"/>
    <property type="project" value="UniProtKB-KW"/>
</dbReference>
<dbReference type="AlphaFoldDB" id="A0A660C7L0"/>
<dbReference type="EC" id="2.7.11.1" evidence="1"/>
<evidence type="ECO:0000256" key="5">
    <source>
        <dbReference type="ARBA" id="ARBA00022777"/>
    </source>
</evidence>
<evidence type="ECO:0000256" key="4">
    <source>
        <dbReference type="ARBA" id="ARBA00022741"/>
    </source>
</evidence>
<dbReference type="PANTHER" id="PTHR43289">
    <property type="entry name" value="MITOGEN-ACTIVATED PROTEIN KINASE KINASE KINASE 20-RELATED"/>
    <property type="match status" value="1"/>
</dbReference>
<keyword evidence="6 7" id="KW-0067">ATP-binding</keyword>
<proteinExistence type="predicted"/>
<feature type="transmembrane region" description="Helical" evidence="9">
    <location>
        <begin position="344"/>
        <end position="362"/>
    </location>
</feature>
<evidence type="ECO:0000313" key="11">
    <source>
        <dbReference type="EMBL" id="TWH19472.1"/>
    </source>
</evidence>
<evidence type="ECO:0000256" key="8">
    <source>
        <dbReference type="SAM" id="MobiDB-lite"/>
    </source>
</evidence>
<feature type="compositionally biased region" description="Basic and acidic residues" evidence="8">
    <location>
        <begin position="514"/>
        <end position="545"/>
    </location>
</feature>
<evidence type="ECO:0000313" key="12">
    <source>
        <dbReference type="Proteomes" id="UP000317303"/>
    </source>
</evidence>